<keyword evidence="12" id="KW-1185">Reference proteome</keyword>
<keyword evidence="4 9" id="KW-0732">Signal</keyword>
<evidence type="ECO:0000256" key="2">
    <source>
        <dbReference type="ARBA" id="ARBA00007528"/>
    </source>
</evidence>
<dbReference type="Gene3D" id="3.20.20.80">
    <property type="entry name" value="Glycosidases"/>
    <property type="match status" value="1"/>
</dbReference>
<name>U4LNU3_PYROM</name>
<dbReference type="SUPFAM" id="SSF51445">
    <property type="entry name" value="(Trans)glycosidases"/>
    <property type="match status" value="1"/>
</dbReference>
<sequence>MKFTLAATVAATVVSLVAGADLDPIVVKGSKFFYKTSGKQFFIKGVAYQADGSLQGLKTYIDPLADAASCKRDVPLLKELGTNTIRVYAVDPTKNHDECMKLLQDAGIYVVSDLSEPNTSINRDTPQWDDVVYARYTKVIDALAPYSNVMGFFAGNEVSNQKNNTAASAYVKAAVRDMKSYIKQKKYRTIPVGYATNDDADIRLNLAHYFNCDTADNSIDFWGYNIYSWCGDSSFTKSGYDQRTKEFESYSVPVFFAEYGCNEVSPRQFTDVKALYGDQMTGVWSGGIVYMYFQEANNYGLVEVKNGAVTKLEDFNNLKKQISAVNPTGVSMSSYTPTNTKLSDCPKEGADWMASKVLPPTPNQSLCSCMTGGLSCTAKSSVKTSDYAGVFDYVCGGKADCTGINGNGTTGNYGAYSMCSPAERLSWAMDAYYKAQKSSSTACDFNGKASLQSGAAIADTCKSIVQEAGGLAGTGTVTSQPTSSSSESSDASAIVPTLQFGGYKIASAVVAALVGGVAMVVV</sequence>
<dbReference type="InterPro" id="IPR004886">
    <property type="entry name" value="Glucanosyltransferase"/>
</dbReference>
<keyword evidence="7" id="KW-0325">Glycoprotein</keyword>
<dbReference type="GO" id="GO:0071970">
    <property type="term" value="P:fungal-type cell wall (1-&gt;3)-beta-D-glucan biosynthetic process"/>
    <property type="evidence" value="ECO:0007669"/>
    <property type="project" value="TreeGrafter"/>
</dbReference>
<feature type="domain" description="X8" evidence="10">
    <location>
        <begin position="374"/>
        <end position="463"/>
    </location>
</feature>
<comment type="similarity">
    <text evidence="2 9">Belongs to the glycosyl hydrolase 72 family.</text>
</comment>
<dbReference type="GO" id="GO:0098552">
    <property type="term" value="C:side of membrane"/>
    <property type="evidence" value="ECO:0007669"/>
    <property type="project" value="UniProtKB-KW"/>
</dbReference>
<evidence type="ECO:0000256" key="4">
    <source>
        <dbReference type="ARBA" id="ARBA00022729"/>
    </source>
</evidence>
<dbReference type="Pfam" id="PF03198">
    <property type="entry name" value="Glyco_hydro_72"/>
    <property type="match status" value="1"/>
</dbReference>
<gene>
    <name evidence="11" type="ORF">PCON_14297</name>
</gene>
<evidence type="ECO:0000256" key="1">
    <source>
        <dbReference type="ARBA" id="ARBA00004609"/>
    </source>
</evidence>
<proteinExistence type="inferred from homology"/>
<dbReference type="GO" id="GO:0031505">
    <property type="term" value="P:fungal-type cell wall organization"/>
    <property type="evidence" value="ECO:0007669"/>
    <property type="project" value="TreeGrafter"/>
</dbReference>
<comment type="function">
    <text evidence="9">Splits internally a 1,3-beta-glucan molecule and transfers the newly generated reducing end (the donor) to the non-reducing end of another 1,3-beta-glucan molecule (the acceptor) forming a 1,3-beta linkage, resulting in the elongation of 1,3-beta-glucan chains in the cell wall.</text>
</comment>
<dbReference type="STRING" id="1076935.U4LNU3"/>
<dbReference type="Proteomes" id="UP000018144">
    <property type="component" value="Unassembled WGS sequence"/>
</dbReference>
<dbReference type="FunFam" id="3.20.20.80:FF:000038">
    <property type="entry name" value="1,3-beta-glucanosyltransferase"/>
    <property type="match status" value="1"/>
</dbReference>
<dbReference type="Pfam" id="PF07983">
    <property type="entry name" value="X8"/>
    <property type="match status" value="1"/>
</dbReference>
<evidence type="ECO:0000256" key="8">
    <source>
        <dbReference type="ARBA" id="ARBA00023288"/>
    </source>
</evidence>
<dbReference type="EMBL" id="HF936042">
    <property type="protein sequence ID" value="CCX33257.1"/>
    <property type="molecule type" value="Genomic_DNA"/>
</dbReference>
<protein>
    <recommendedName>
        <fullName evidence="9">1,3-beta-glucanosyltransferase</fullName>
        <ecNumber evidence="9">2.4.1.-</ecNumber>
    </recommendedName>
</protein>
<keyword evidence="9 11" id="KW-0808">Transferase</keyword>
<dbReference type="GO" id="GO:0005886">
    <property type="term" value="C:plasma membrane"/>
    <property type="evidence" value="ECO:0007669"/>
    <property type="project" value="UniProtKB-SubCell"/>
</dbReference>
<evidence type="ECO:0000259" key="10">
    <source>
        <dbReference type="SMART" id="SM00768"/>
    </source>
</evidence>
<dbReference type="GO" id="GO:0042124">
    <property type="term" value="F:1,3-beta-glucanosyltransferase activity"/>
    <property type="evidence" value="ECO:0007669"/>
    <property type="project" value="TreeGrafter"/>
</dbReference>
<dbReference type="eggNOG" id="ENOG502QPST">
    <property type="taxonomic scope" value="Eukaryota"/>
</dbReference>
<dbReference type="InterPro" id="IPR012946">
    <property type="entry name" value="X8"/>
</dbReference>
<dbReference type="PANTHER" id="PTHR31468">
    <property type="entry name" value="1,3-BETA-GLUCANOSYLTRANSFERASE GAS1"/>
    <property type="match status" value="1"/>
</dbReference>
<accession>U4LNU3</accession>
<evidence type="ECO:0000256" key="7">
    <source>
        <dbReference type="ARBA" id="ARBA00023180"/>
    </source>
</evidence>
<evidence type="ECO:0000313" key="11">
    <source>
        <dbReference type="EMBL" id="CCX33257.1"/>
    </source>
</evidence>
<feature type="signal peptide" evidence="9">
    <location>
        <begin position="1"/>
        <end position="19"/>
    </location>
</feature>
<keyword evidence="3 9" id="KW-0336">GPI-anchor</keyword>
<evidence type="ECO:0000256" key="3">
    <source>
        <dbReference type="ARBA" id="ARBA00022622"/>
    </source>
</evidence>
<dbReference type="Gene3D" id="1.20.58.1040">
    <property type="match status" value="1"/>
</dbReference>
<evidence type="ECO:0000256" key="5">
    <source>
        <dbReference type="ARBA" id="ARBA00023136"/>
    </source>
</evidence>
<evidence type="ECO:0000313" key="12">
    <source>
        <dbReference type="Proteomes" id="UP000018144"/>
    </source>
</evidence>
<organism evidence="11 12">
    <name type="scientific">Pyronema omphalodes (strain CBS 100304)</name>
    <name type="common">Pyronema confluens</name>
    <dbReference type="NCBI Taxonomy" id="1076935"/>
    <lineage>
        <taxon>Eukaryota</taxon>
        <taxon>Fungi</taxon>
        <taxon>Dikarya</taxon>
        <taxon>Ascomycota</taxon>
        <taxon>Pezizomycotina</taxon>
        <taxon>Pezizomycetes</taxon>
        <taxon>Pezizales</taxon>
        <taxon>Pyronemataceae</taxon>
        <taxon>Pyronema</taxon>
    </lineage>
</organism>
<dbReference type="SMART" id="SM00768">
    <property type="entry name" value="X8"/>
    <property type="match status" value="1"/>
</dbReference>
<keyword evidence="5 9" id="KW-0472">Membrane</keyword>
<reference evidence="11 12" key="1">
    <citation type="journal article" date="2013" name="PLoS Genet.">
        <title>The genome and development-dependent transcriptomes of Pyronema confluens: a window into fungal evolution.</title>
        <authorList>
            <person name="Traeger S."/>
            <person name="Altegoer F."/>
            <person name="Freitag M."/>
            <person name="Gabaldon T."/>
            <person name="Kempken F."/>
            <person name="Kumar A."/>
            <person name="Marcet-Houben M."/>
            <person name="Poggeler S."/>
            <person name="Stajich J.E."/>
            <person name="Nowrousian M."/>
        </authorList>
    </citation>
    <scope>NUCLEOTIDE SEQUENCE [LARGE SCALE GENOMIC DNA]</scope>
    <source>
        <strain evidence="12">CBS 100304</strain>
        <tissue evidence="11">Vegetative mycelium</tissue>
    </source>
</reference>
<dbReference type="InterPro" id="IPR017853">
    <property type="entry name" value="GH"/>
</dbReference>
<dbReference type="OMA" id="MTAYFNC"/>
<dbReference type="EC" id="2.4.1.-" evidence="9"/>
<keyword evidence="8 9" id="KW-0449">Lipoprotein</keyword>
<dbReference type="AlphaFoldDB" id="U4LNU3"/>
<evidence type="ECO:0000256" key="9">
    <source>
        <dbReference type="RuleBase" id="RU361209"/>
    </source>
</evidence>
<dbReference type="PANTHER" id="PTHR31468:SF2">
    <property type="entry name" value="1,3-BETA-GLUCANOSYLTRANSFERASE GAS1"/>
    <property type="match status" value="1"/>
</dbReference>
<feature type="chain" id="PRO_5008452675" description="1,3-beta-glucanosyltransferase" evidence="9">
    <location>
        <begin position="20"/>
        <end position="522"/>
    </location>
</feature>
<evidence type="ECO:0000256" key="6">
    <source>
        <dbReference type="ARBA" id="ARBA00023157"/>
    </source>
</evidence>
<dbReference type="OrthoDB" id="421038at2759"/>
<comment type="subcellular location">
    <subcellularLocation>
        <location evidence="1 9">Cell membrane</location>
        <topology evidence="1 9">Lipid-anchor</topology>
        <topology evidence="1 9">GPI-anchor</topology>
    </subcellularLocation>
</comment>
<keyword evidence="6" id="KW-1015">Disulfide bond</keyword>